<feature type="disulfide bond" evidence="14">
    <location>
        <begin position="83"/>
        <end position="112"/>
    </location>
</feature>
<dbReference type="Gene3D" id="2.60.120.310">
    <property type="entry name" value="Copper type II, ascorbate-dependent monooxygenase, N-terminal domain"/>
    <property type="match status" value="1"/>
</dbReference>
<evidence type="ECO:0000256" key="1">
    <source>
        <dbReference type="ARBA" id="ARBA00004613"/>
    </source>
</evidence>
<dbReference type="Proteomes" id="UP000276133">
    <property type="component" value="Unassembled WGS sequence"/>
</dbReference>
<dbReference type="InterPro" id="IPR008977">
    <property type="entry name" value="PHM/PNGase_F_dom_sf"/>
</dbReference>
<sequence length="464" mass="52497">KRVFFLILKKMLCLIALLCLQVTSLVFASPVELDLLMPDVSPKAKDTYLCKKFKLDENQPIYINQFEANSTKEIAHHILLFGCDEVGNEDVWNCGEMNSGNQNDNYKLGPVCTGRKQSIIFAWALDAPKLVLPNDVAFKLGGDSDKKYLVMQVHYANVDKFLNGGTDNSGLKLLGQTEPVENTAGVYLVSTGGYISPGKVENFEAACEMNENFVMHPFAYRTHAHKLGLVNSGYVVKEHGHDWTEIGRRSPQLPQMFFPVSNKIEINKGDVIVGRCTMKNFVDRTVHIGSTGDDEMCNFYIMYYVKGDKILSNNNCFSYGPPYWHLDRFRDSKGHGLDMDRMPKDASEVPADQVEQLKNGGGHGAHGAHQNKHMDHSMKEEDMSRKEDNQDDIDESMEELREILLSNKIKNQLQASILNSLLDEYETKLGSMNEPKLDEDSDDIVMDLENLENEYYLRKLLGSR</sequence>
<dbReference type="Pfam" id="PF03712">
    <property type="entry name" value="Cu2_monoox_C"/>
    <property type="match status" value="1"/>
</dbReference>
<evidence type="ECO:0000256" key="15">
    <source>
        <dbReference type="SAM" id="MobiDB-lite"/>
    </source>
</evidence>
<dbReference type="GO" id="GO:0016020">
    <property type="term" value="C:membrane"/>
    <property type="evidence" value="ECO:0007669"/>
    <property type="project" value="InterPro"/>
</dbReference>
<dbReference type="PANTHER" id="PTHR10680:SF14">
    <property type="entry name" value="PEPTIDYL-GLYCINE ALPHA-AMIDATING MONOOXYGENASE"/>
    <property type="match status" value="1"/>
</dbReference>
<feature type="binding site" evidence="13">
    <location>
        <position position="77"/>
    </location>
    <ligand>
        <name>Cu(2+)</name>
        <dbReference type="ChEBI" id="CHEBI:29036"/>
        <label>1</label>
        <note>catalytic</note>
    </ligand>
</feature>
<comment type="caution">
    <text evidence="19">The sequence shown here is derived from an EMBL/GenBank/DDBJ whole genome shotgun (WGS) entry which is preliminary data.</text>
</comment>
<dbReference type="EMBL" id="REGN01000640">
    <property type="protein sequence ID" value="RNA40469.1"/>
    <property type="molecule type" value="Genomic_DNA"/>
</dbReference>
<comment type="catalytic activity">
    <reaction evidence="12">
        <text>a [peptide]-C-terminal glycine + 2 L-ascorbate + O2 = a [peptide]-C-terminal (2S)-2-hydroxyglycine + 2 monodehydro-L-ascorbate radical + H2O</text>
        <dbReference type="Rhea" id="RHEA:21452"/>
        <dbReference type="Rhea" id="RHEA-COMP:13486"/>
        <dbReference type="Rhea" id="RHEA-COMP:15321"/>
        <dbReference type="ChEBI" id="CHEBI:15377"/>
        <dbReference type="ChEBI" id="CHEBI:15379"/>
        <dbReference type="ChEBI" id="CHEBI:38290"/>
        <dbReference type="ChEBI" id="CHEBI:59513"/>
        <dbReference type="ChEBI" id="CHEBI:137000"/>
        <dbReference type="ChEBI" id="CHEBI:142768"/>
        <dbReference type="EC" id="1.14.17.3"/>
    </reaction>
</comment>
<proteinExistence type="inferred from homology"/>
<keyword evidence="8 13" id="KW-0186">Copper</keyword>
<dbReference type="SUPFAM" id="SSF49742">
    <property type="entry name" value="PHM/PNGase F"/>
    <property type="match status" value="2"/>
</dbReference>
<feature type="chain" id="PRO_5018069370" description="peptidylglycine monooxygenase" evidence="16">
    <location>
        <begin position="29"/>
        <end position="464"/>
    </location>
</feature>
<feature type="non-terminal residue" evidence="19">
    <location>
        <position position="1"/>
    </location>
</feature>
<dbReference type="EC" id="1.14.17.3" evidence="3"/>
<dbReference type="AlphaFoldDB" id="A0A3M7SXT9"/>
<dbReference type="InterPro" id="IPR024548">
    <property type="entry name" value="Cu2_monoox_C"/>
</dbReference>
<evidence type="ECO:0000313" key="20">
    <source>
        <dbReference type="Proteomes" id="UP000276133"/>
    </source>
</evidence>
<evidence type="ECO:0000256" key="2">
    <source>
        <dbReference type="ARBA" id="ARBA00010676"/>
    </source>
</evidence>
<feature type="disulfide bond" evidence="14">
    <location>
        <begin position="276"/>
        <end position="297"/>
    </location>
</feature>
<keyword evidence="9 19" id="KW-0503">Monooxygenase</keyword>
<feature type="binding site" evidence="13">
    <location>
        <position position="225"/>
    </location>
    <ligand>
        <name>Cu(2+)</name>
        <dbReference type="ChEBI" id="CHEBI:29036"/>
        <label>1</label>
        <note>catalytic</note>
    </ligand>
</feature>
<dbReference type="OrthoDB" id="10044505at2759"/>
<evidence type="ECO:0000256" key="13">
    <source>
        <dbReference type="PIRSR" id="PIRSR600720-2"/>
    </source>
</evidence>
<gene>
    <name evidence="19" type="ORF">BpHYR1_036971</name>
</gene>
<evidence type="ECO:0000256" key="5">
    <source>
        <dbReference type="ARBA" id="ARBA00022723"/>
    </source>
</evidence>
<keyword evidence="6 16" id="KW-0732">Signal</keyword>
<comment type="subcellular location">
    <subcellularLocation>
        <location evidence="1">Secreted</location>
    </subcellularLocation>
</comment>
<evidence type="ECO:0000256" key="3">
    <source>
        <dbReference type="ARBA" id="ARBA00012689"/>
    </source>
</evidence>
<evidence type="ECO:0000259" key="18">
    <source>
        <dbReference type="Pfam" id="PF03712"/>
    </source>
</evidence>
<dbReference type="GO" id="GO:0005507">
    <property type="term" value="F:copper ion binding"/>
    <property type="evidence" value="ECO:0007669"/>
    <property type="project" value="InterPro"/>
</dbReference>
<dbReference type="InterPro" id="IPR000323">
    <property type="entry name" value="Cu2_ascorb_mOase_N"/>
</dbReference>
<evidence type="ECO:0000256" key="11">
    <source>
        <dbReference type="ARBA" id="ARBA00023180"/>
    </source>
</evidence>
<evidence type="ECO:0000259" key="17">
    <source>
        <dbReference type="Pfam" id="PF01082"/>
    </source>
</evidence>
<comment type="similarity">
    <text evidence="2">Belongs to the copper type II ascorbate-dependent monooxygenase family.</text>
</comment>
<keyword evidence="4" id="KW-0964">Secreted</keyword>
<dbReference type="GO" id="GO:0006518">
    <property type="term" value="P:peptide metabolic process"/>
    <property type="evidence" value="ECO:0007669"/>
    <property type="project" value="InterPro"/>
</dbReference>
<feature type="disulfide bond" evidence="14">
    <location>
        <begin position="50"/>
        <end position="94"/>
    </location>
</feature>
<dbReference type="Pfam" id="PF01082">
    <property type="entry name" value="Cu2_monooxygen"/>
    <property type="match status" value="1"/>
</dbReference>
<feature type="domain" description="Copper type II ascorbate-dependent monooxygenase N-terminal" evidence="17">
    <location>
        <begin position="34"/>
        <end position="160"/>
    </location>
</feature>
<feature type="compositionally biased region" description="Basic and acidic residues" evidence="15">
    <location>
        <begin position="372"/>
        <end position="388"/>
    </location>
</feature>
<evidence type="ECO:0000256" key="9">
    <source>
        <dbReference type="ARBA" id="ARBA00023033"/>
    </source>
</evidence>
<keyword evidence="10 14" id="KW-1015">Disulfide bond</keyword>
<feature type="binding site" evidence="13">
    <location>
        <position position="154"/>
    </location>
    <ligand>
        <name>Cu(2+)</name>
        <dbReference type="ChEBI" id="CHEBI:29036"/>
        <label>1</label>
        <note>catalytic</note>
    </ligand>
</feature>
<keyword evidence="7" id="KW-0560">Oxidoreductase</keyword>
<evidence type="ECO:0000313" key="19">
    <source>
        <dbReference type="EMBL" id="RNA40469.1"/>
    </source>
</evidence>
<evidence type="ECO:0000256" key="7">
    <source>
        <dbReference type="ARBA" id="ARBA00023002"/>
    </source>
</evidence>
<keyword evidence="20" id="KW-1185">Reference proteome</keyword>
<evidence type="ECO:0000256" key="6">
    <source>
        <dbReference type="ARBA" id="ARBA00022729"/>
    </source>
</evidence>
<feature type="domain" description="Copper type II ascorbate-dependent monooxygenase C-terminal" evidence="18">
    <location>
        <begin position="183"/>
        <end position="324"/>
    </location>
</feature>
<feature type="binding site" evidence="13">
    <location>
        <position position="296"/>
    </location>
    <ligand>
        <name>Cu(2+)</name>
        <dbReference type="ChEBI" id="CHEBI:29036"/>
        <label>1</label>
        <note>catalytic</note>
    </ligand>
</feature>
<feature type="binding site" evidence="13">
    <location>
        <position position="223"/>
    </location>
    <ligand>
        <name>Cu(2+)</name>
        <dbReference type="ChEBI" id="CHEBI:29036"/>
        <label>1</label>
        <note>catalytic</note>
    </ligand>
</feature>
<dbReference type="InterPro" id="IPR036939">
    <property type="entry name" value="Cu2_ascorb_mOase_N_sf"/>
</dbReference>
<evidence type="ECO:0000256" key="4">
    <source>
        <dbReference type="ARBA" id="ARBA00022525"/>
    </source>
</evidence>
<evidence type="ECO:0000256" key="16">
    <source>
        <dbReference type="SAM" id="SignalP"/>
    </source>
</evidence>
<feature type="binding site" evidence="13">
    <location>
        <position position="76"/>
    </location>
    <ligand>
        <name>Cu(2+)</name>
        <dbReference type="ChEBI" id="CHEBI:29036"/>
        <label>1</label>
        <note>catalytic</note>
    </ligand>
</feature>
<protein>
    <recommendedName>
        <fullName evidence="3">peptidylglycine monooxygenase</fullName>
        <ecNumber evidence="3">1.14.17.3</ecNumber>
    </recommendedName>
</protein>
<keyword evidence="11" id="KW-0325">Glycoprotein</keyword>
<dbReference type="GO" id="GO:0005576">
    <property type="term" value="C:extracellular region"/>
    <property type="evidence" value="ECO:0007669"/>
    <property type="project" value="UniProtKB-SubCell"/>
</dbReference>
<dbReference type="PRINTS" id="PR00790">
    <property type="entry name" value="PAMONOXGNASE"/>
</dbReference>
<reference evidence="19 20" key="1">
    <citation type="journal article" date="2018" name="Sci. Rep.">
        <title>Genomic signatures of local adaptation to the degree of environmental predictability in rotifers.</title>
        <authorList>
            <person name="Franch-Gras L."/>
            <person name="Hahn C."/>
            <person name="Garcia-Roger E.M."/>
            <person name="Carmona M.J."/>
            <person name="Serra M."/>
            <person name="Gomez A."/>
        </authorList>
    </citation>
    <scope>NUCLEOTIDE SEQUENCE [LARGE SCALE GENOMIC DNA]</scope>
    <source>
        <strain evidence="19">HYR1</strain>
    </source>
</reference>
<dbReference type="InterPro" id="IPR014784">
    <property type="entry name" value="Cu2_ascorb_mOase-like_C"/>
</dbReference>
<feature type="signal peptide" evidence="16">
    <location>
        <begin position="1"/>
        <end position="28"/>
    </location>
</feature>
<dbReference type="InterPro" id="IPR000720">
    <property type="entry name" value="PHM/PAL"/>
</dbReference>
<feature type="disulfide bond" evidence="14">
    <location>
        <begin position="207"/>
        <end position="316"/>
    </location>
</feature>
<dbReference type="Gene3D" id="2.60.120.230">
    <property type="match status" value="1"/>
</dbReference>
<evidence type="ECO:0000256" key="12">
    <source>
        <dbReference type="ARBA" id="ARBA00048431"/>
    </source>
</evidence>
<evidence type="ECO:0000256" key="8">
    <source>
        <dbReference type="ARBA" id="ARBA00023008"/>
    </source>
</evidence>
<accession>A0A3M7SXT9</accession>
<comment type="cofactor">
    <cofactor evidence="13">
        <name>Cu(2+)</name>
        <dbReference type="ChEBI" id="CHEBI:29036"/>
    </cofactor>
    <text evidence="13">Binds 2 Cu(2+) ions per subunit.</text>
</comment>
<organism evidence="19 20">
    <name type="scientific">Brachionus plicatilis</name>
    <name type="common">Marine rotifer</name>
    <name type="synonym">Brachionus muelleri</name>
    <dbReference type="NCBI Taxonomy" id="10195"/>
    <lineage>
        <taxon>Eukaryota</taxon>
        <taxon>Metazoa</taxon>
        <taxon>Spiralia</taxon>
        <taxon>Gnathifera</taxon>
        <taxon>Rotifera</taxon>
        <taxon>Eurotatoria</taxon>
        <taxon>Monogononta</taxon>
        <taxon>Pseudotrocha</taxon>
        <taxon>Ploima</taxon>
        <taxon>Brachionidae</taxon>
        <taxon>Brachionus</taxon>
    </lineage>
</organism>
<evidence type="ECO:0000256" key="10">
    <source>
        <dbReference type="ARBA" id="ARBA00023157"/>
    </source>
</evidence>
<keyword evidence="5 13" id="KW-0479">Metal-binding</keyword>
<feature type="region of interest" description="Disordered" evidence="15">
    <location>
        <begin position="356"/>
        <end position="388"/>
    </location>
</feature>
<dbReference type="FunFam" id="2.60.120.310:FF:000005">
    <property type="entry name" value="Peptidylglycine alpha-hydroxylating monooxygenase"/>
    <property type="match status" value="1"/>
</dbReference>
<dbReference type="GO" id="GO:0004504">
    <property type="term" value="F:peptidylglycine monooxygenase activity"/>
    <property type="evidence" value="ECO:0007669"/>
    <property type="project" value="UniProtKB-EC"/>
</dbReference>
<dbReference type="PANTHER" id="PTHR10680">
    <property type="entry name" value="PEPTIDYL-GLYCINE ALPHA-AMIDATING MONOOXYGENASE"/>
    <property type="match status" value="1"/>
</dbReference>
<name>A0A3M7SXT9_BRAPC</name>
<evidence type="ECO:0000256" key="14">
    <source>
        <dbReference type="PIRSR" id="PIRSR600720-3"/>
    </source>
</evidence>